<dbReference type="Proteomes" id="UP000093052">
    <property type="component" value="Chromosome"/>
</dbReference>
<organism evidence="1 2">
    <name type="scientific">Parageobacillus thermoglucosidasius</name>
    <name type="common">Geobacillus thermoglucosidasius</name>
    <dbReference type="NCBI Taxonomy" id="1426"/>
    <lineage>
        <taxon>Bacteria</taxon>
        <taxon>Bacillati</taxon>
        <taxon>Bacillota</taxon>
        <taxon>Bacilli</taxon>
        <taxon>Bacillales</taxon>
        <taxon>Anoxybacillaceae</taxon>
        <taxon>Parageobacillus</taxon>
    </lineage>
</organism>
<evidence type="ECO:0000313" key="1">
    <source>
        <dbReference type="EMBL" id="ANZ31100.1"/>
    </source>
</evidence>
<evidence type="ECO:0000313" key="2">
    <source>
        <dbReference type="Proteomes" id="UP000093052"/>
    </source>
</evidence>
<sequence>MTWRKAMREQGGFIDTKKRLYEASFSLLFHALKRFPLFLTHISSRFACHLEDRANGKSAQMAILIFSLKYFRHRRLAMRLSQ</sequence>
<gene>
    <name evidence="1" type="ORF">BCV53_13955</name>
</gene>
<keyword evidence="2" id="KW-1185">Reference proteome</keyword>
<reference evidence="2" key="1">
    <citation type="journal article" date="2016" name="Genome Announc.">
        <title>Complete Genome Sequence of Geobacillus thermoglucosidasius NCIMB 11955, the Progenitor of a Bioethanol Production Strain.</title>
        <authorList>
            <person name="Sheng L."/>
            <person name="Zhang Y."/>
            <person name="Minton N.P."/>
        </authorList>
    </citation>
    <scope>NUCLEOTIDE SEQUENCE [LARGE SCALE GENOMIC DNA]</scope>
    <source>
        <strain evidence="2">NCIMB 11955</strain>
    </source>
</reference>
<dbReference type="AlphaFoldDB" id="A0AAN0YPM2"/>
<proteinExistence type="predicted"/>
<name>A0AAN0YPM2_PARTM</name>
<protein>
    <submittedName>
        <fullName evidence="1">Uncharacterized protein</fullName>
    </submittedName>
</protein>
<accession>A0AAN0YPM2</accession>
<dbReference type="EMBL" id="CP016622">
    <property type="protein sequence ID" value="ANZ31100.1"/>
    <property type="molecule type" value="Genomic_DNA"/>
</dbReference>
<dbReference type="KEGG" id="ptl:AOT13_13940"/>